<evidence type="ECO:0000313" key="3">
    <source>
        <dbReference type="Proteomes" id="UP001589595"/>
    </source>
</evidence>
<reference evidence="2" key="1">
    <citation type="submission" date="2024-09" db="EMBL/GenBank/DDBJ databases">
        <authorList>
            <person name="Sun Q."/>
        </authorList>
    </citation>
    <scope>NUCLEOTIDE SEQUENCE [LARGE SCALE GENOMIC DNA]</scope>
    <source>
        <strain evidence="2">JCM 31273</strain>
    </source>
</reference>
<dbReference type="RefSeq" id="WP_222921595.1">
    <property type="nucleotide sequence ID" value="NZ_CP082286.1"/>
</dbReference>
<accession>A0ABD5MX13</accession>
<keyword evidence="1" id="KW-0812">Transmembrane</keyword>
<comment type="caution">
    <text evidence="2">The sequence shown here is derived from an EMBL/GenBank/DDBJ whole genome shotgun (WGS) entry which is preliminary data.</text>
</comment>
<feature type="transmembrane region" description="Helical" evidence="1">
    <location>
        <begin position="21"/>
        <end position="43"/>
    </location>
</feature>
<proteinExistence type="predicted"/>
<keyword evidence="1" id="KW-0472">Membrane</keyword>
<keyword evidence="3" id="KW-1185">Reference proteome</keyword>
<dbReference type="EMBL" id="JBHMAJ010000010">
    <property type="protein sequence ID" value="MFB9825787.1"/>
    <property type="molecule type" value="Genomic_DNA"/>
</dbReference>
<evidence type="ECO:0000313" key="2">
    <source>
        <dbReference type="EMBL" id="MFB9825787.1"/>
    </source>
</evidence>
<gene>
    <name evidence="2" type="ORF">ACFFOL_16585</name>
</gene>
<dbReference type="AlphaFoldDB" id="A0ABD5MX13"/>
<feature type="transmembrane region" description="Helical" evidence="1">
    <location>
        <begin position="49"/>
        <end position="73"/>
    </location>
</feature>
<protein>
    <submittedName>
        <fullName evidence="2">Uncharacterized protein</fullName>
    </submittedName>
</protein>
<dbReference type="GeneID" id="67211768"/>
<sequence>MPSESDRVTTRRRLASFTRTLFGMRGIVMLLSGLLAGASLVTIGEGTVAVPLLGSVPGAPAGAVGLAVALLVFRKGSCGGNCGTSDCGCTGDCGDRCSHDP</sequence>
<dbReference type="Proteomes" id="UP001589595">
    <property type="component" value="Unassembled WGS sequence"/>
</dbReference>
<name>A0ABD5MX13_9EURY</name>
<organism evidence="2 3">
    <name type="scientific">Halobaculum roseum</name>
    <dbReference type="NCBI Taxonomy" id="2175149"/>
    <lineage>
        <taxon>Archaea</taxon>
        <taxon>Methanobacteriati</taxon>
        <taxon>Methanobacteriota</taxon>
        <taxon>Stenosarchaea group</taxon>
        <taxon>Halobacteria</taxon>
        <taxon>Halobacteriales</taxon>
        <taxon>Haloferacaceae</taxon>
        <taxon>Halobaculum</taxon>
    </lineage>
</organism>
<keyword evidence="1" id="KW-1133">Transmembrane helix</keyword>
<evidence type="ECO:0000256" key="1">
    <source>
        <dbReference type="SAM" id="Phobius"/>
    </source>
</evidence>